<dbReference type="Pfam" id="PF00069">
    <property type="entry name" value="Pkinase"/>
    <property type="match status" value="1"/>
</dbReference>
<reference evidence="2" key="1">
    <citation type="submission" date="2020-05" db="EMBL/GenBank/DDBJ databases">
        <title>Mycena genomes resolve the evolution of fungal bioluminescence.</title>
        <authorList>
            <person name="Tsai I.J."/>
        </authorList>
    </citation>
    <scope>NUCLEOTIDE SEQUENCE</scope>
    <source>
        <strain evidence="2">160909Yilan</strain>
    </source>
</reference>
<dbReference type="OrthoDB" id="5966500at2759"/>
<accession>A0A8H6YGR6</accession>
<keyword evidence="2" id="KW-0808">Transferase</keyword>
<dbReference type="SMART" id="SM00220">
    <property type="entry name" value="S_TKc"/>
    <property type="match status" value="1"/>
</dbReference>
<dbReference type="SUPFAM" id="SSF56112">
    <property type="entry name" value="Protein kinase-like (PK-like)"/>
    <property type="match status" value="1"/>
</dbReference>
<feature type="domain" description="Protein kinase" evidence="1">
    <location>
        <begin position="93"/>
        <end position="370"/>
    </location>
</feature>
<dbReference type="InterPro" id="IPR008271">
    <property type="entry name" value="Ser/Thr_kinase_AS"/>
</dbReference>
<proteinExistence type="predicted"/>
<organism evidence="2 3">
    <name type="scientific">Mycena sanguinolenta</name>
    <dbReference type="NCBI Taxonomy" id="230812"/>
    <lineage>
        <taxon>Eukaryota</taxon>
        <taxon>Fungi</taxon>
        <taxon>Dikarya</taxon>
        <taxon>Basidiomycota</taxon>
        <taxon>Agaricomycotina</taxon>
        <taxon>Agaricomycetes</taxon>
        <taxon>Agaricomycetidae</taxon>
        <taxon>Agaricales</taxon>
        <taxon>Marasmiineae</taxon>
        <taxon>Mycenaceae</taxon>
        <taxon>Mycena</taxon>
    </lineage>
</organism>
<dbReference type="Proteomes" id="UP000623467">
    <property type="component" value="Unassembled WGS sequence"/>
</dbReference>
<dbReference type="PROSITE" id="PS00108">
    <property type="entry name" value="PROTEIN_KINASE_ST"/>
    <property type="match status" value="1"/>
</dbReference>
<evidence type="ECO:0000259" key="1">
    <source>
        <dbReference type="PROSITE" id="PS50011"/>
    </source>
</evidence>
<dbReference type="Gene3D" id="1.10.510.10">
    <property type="entry name" value="Transferase(Phosphotransferase) domain 1"/>
    <property type="match status" value="1"/>
</dbReference>
<evidence type="ECO:0000313" key="3">
    <source>
        <dbReference type="Proteomes" id="UP000623467"/>
    </source>
</evidence>
<dbReference type="EMBL" id="JACAZH010000009">
    <property type="protein sequence ID" value="KAF7358679.1"/>
    <property type="molecule type" value="Genomic_DNA"/>
</dbReference>
<dbReference type="PROSITE" id="PS50011">
    <property type="entry name" value="PROTEIN_KINASE_DOM"/>
    <property type="match status" value="1"/>
</dbReference>
<dbReference type="InterPro" id="IPR051681">
    <property type="entry name" value="Ser/Thr_Kinases-Pseudokinases"/>
</dbReference>
<sequence>MRDPRPSSGSSASGLRMIFQPYSNRIASPAISDSGYSTARTSSRLSTCDFGWSELTPESELELAPPVSHAQERGREINFWDCNTSVSPRILVEIDRWQILEGGYGTTYQGNLFVSDDRPIHVAFKVIRVNPDVDASKYHERLNREVQIWHELKHRNILPFIGIYDVGHNFPVLISPFCNFGHIGHYLQNYPSADRHKLVHDCASGLRYLHDNDIVHGDLKPENILIDKDHIACICDFGISRILDVKGFTTSNRAGTILYMAPELFVVSGEHNTGEQAIPRTTFASDMWAFGLVALGILANFPLKTAARLRGLGFFVATSRVALEKLLRPAREQYDSSKISPEMWIELEMCWTSHPESRPTIVTILNSCLVKRRGEVVVYSRPFGC</sequence>
<dbReference type="PANTHER" id="PTHR44329">
    <property type="entry name" value="SERINE/THREONINE-PROTEIN KINASE TNNI3K-RELATED"/>
    <property type="match status" value="1"/>
</dbReference>
<evidence type="ECO:0000313" key="2">
    <source>
        <dbReference type="EMBL" id="KAF7358679.1"/>
    </source>
</evidence>
<dbReference type="GO" id="GO:0005524">
    <property type="term" value="F:ATP binding"/>
    <property type="evidence" value="ECO:0007669"/>
    <property type="project" value="InterPro"/>
</dbReference>
<gene>
    <name evidence="2" type="ORF">MSAN_01206900</name>
</gene>
<name>A0A8H6YGR6_9AGAR</name>
<dbReference type="InterPro" id="IPR011009">
    <property type="entry name" value="Kinase-like_dom_sf"/>
</dbReference>
<keyword evidence="2" id="KW-0418">Kinase</keyword>
<comment type="caution">
    <text evidence="2">The sequence shown here is derived from an EMBL/GenBank/DDBJ whole genome shotgun (WGS) entry which is preliminary data.</text>
</comment>
<dbReference type="AlphaFoldDB" id="A0A8H6YGR6"/>
<protein>
    <submittedName>
        <fullName evidence="2">TKL/TKL-ccin protein kinase</fullName>
    </submittedName>
</protein>
<dbReference type="InterPro" id="IPR000719">
    <property type="entry name" value="Prot_kinase_dom"/>
</dbReference>
<keyword evidence="3" id="KW-1185">Reference proteome</keyword>
<dbReference type="GO" id="GO:0004674">
    <property type="term" value="F:protein serine/threonine kinase activity"/>
    <property type="evidence" value="ECO:0007669"/>
    <property type="project" value="TreeGrafter"/>
</dbReference>